<dbReference type="EMBL" id="JACXZA010000009">
    <property type="protein sequence ID" value="MBD3922441.1"/>
    <property type="molecule type" value="Genomic_DNA"/>
</dbReference>
<evidence type="ECO:0000313" key="7">
    <source>
        <dbReference type="Proteomes" id="UP000609346"/>
    </source>
</evidence>
<dbReference type="PANTHER" id="PTHR23073">
    <property type="entry name" value="26S PROTEASOME REGULATORY SUBUNIT"/>
    <property type="match status" value="1"/>
</dbReference>
<dbReference type="InterPro" id="IPR003959">
    <property type="entry name" value="ATPase_AAA_core"/>
</dbReference>
<dbReference type="Gene3D" id="1.10.8.60">
    <property type="match status" value="1"/>
</dbReference>
<evidence type="ECO:0000256" key="2">
    <source>
        <dbReference type="ARBA" id="ARBA00022741"/>
    </source>
</evidence>
<feature type="domain" description="AAA+ ATPase" evidence="5">
    <location>
        <begin position="610"/>
        <end position="744"/>
    </location>
</feature>
<gene>
    <name evidence="6" type="ORF">H8B09_27055</name>
</gene>
<evidence type="ECO:0000259" key="5">
    <source>
        <dbReference type="SMART" id="SM00382"/>
    </source>
</evidence>
<dbReference type="SUPFAM" id="SSF52540">
    <property type="entry name" value="P-loop containing nucleoside triphosphate hydrolases"/>
    <property type="match status" value="2"/>
</dbReference>
<feature type="region of interest" description="Disordered" evidence="4">
    <location>
        <begin position="287"/>
        <end position="320"/>
    </location>
</feature>
<dbReference type="CDD" id="cd19481">
    <property type="entry name" value="RecA-like_protease"/>
    <property type="match status" value="1"/>
</dbReference>
<dbReference type="Pfam" id="PF00004">
    <property type="entry name" value="AAA"/>
    <property type="match status" value="1"/>
</dbReference>
<dbReference type="RefSeq" id="WP_191206744.1">
    <property type="nucleotide sequence ID" value="NZ_JACXZA010000009.1"/>
</dbReference>
<evidence type="ECO:0000256" key="4">
    <source>
        <dbReference type="SAM" id="MobiDB-lite"/>
    </source>
</evidence>
<dbReference type="InterPro" id="IPR054472">
    <property type="entry name" value="WHD"/>
</dbReference>
<dbReference type="InterPro" id="IPR027417">
    <property type="entry name" value="P-loop_NTPase"/>
</dbReference>
<evidence type="ECO:0000256" key="3">
    <source>
        <dbReference type="ARBA" id="ARBA00022840"/>
    </source>
</evidence>
<dbReference type="InterPro" id="IPR050221">
    <property type="entry name" value="26S_Proteasome_ATPase"/>
</dbReference>
<dbReference type="InterPro" id="IPR003593">
    <property type="entry name" value="AAA+_ATPase"/>
</dbReference>
<organism evidence="6 7">
    <name type="scientific">Paenibacillus terricola</name>
    <dbReference type="NCBI Taxonomy" id="2763503"/>
    <lineage>
        <taxon>Bacteria</taxon>
        <taxon>Bacillati</taxon>
        <taxon>Bacillota</taxon>
        <taxon>Bacilli</taxon>
        <taxon>Bacillales</taxon>
        <taxon>Paenibacillaceae</taxon>
        <taxon>Paenibacillus</taxon>
    </lineage>
</organism>
<proteinExistence type="inferred from homology"/>
<dbReference type="Gene3D" id="3.40.50.300">
    <property type="entry name" value="P-loop containing nucleotide triphosphate hydrolases"/>
    <property type="match status" value="2"/>
</dbReference>
<keyword evidence="3 6" id="KW-0067">ATP-binding</keyword>
<name>A0ABR8N4H2_9BACL</name>
<accession>A0ABR8N4H2</accession>
<sequence length="829" mass="91680">METIKRMDAAHDANQTALTYGSDVEYIRDEMKRLDMLIRIRMLETGGMQDAGQPTDALDSLRGLVLTEDMMMRLLDETIEGEVTLTAERIAQLQELVTAVWQLDQLIVERKTQAMASGLSLTIPTIVARLGLTSFEEQCLLVCLAPEWDGKYGKLYAYLHDDVTRKEPTVELLLRLLCSTHQERTYMRQFFAPAAPLLRHRLLEVGARGGDEARMPTLLAEPVRIDRSIAERLLGHRLPDARLEGAASILAPDEDEPSESSIALLPPGRLERMVRLLRQQRVGAHGAASARSGWQPSAPFMPDNSGFADETTSAPSAADGAERAAATAIEPVPWSNWTDAGIGPASARDGTALLPRAALLLLHGPAGTGKRALTASACRVLGARRVVARVGDLFGHPLGWREAAWRLCREAWLEEAIIVLEEADSLFEAEQPGKPAPLAELLGPLERYGLAVLLLGERDQPLSRVAAGFRGIYASLDFPLPDSASAAVLWHSLAAAYPCDASVAPDAFADKFRLTPGKIDAAFRGAWNRARLRDPEGGTIGEADLRAACYEQTNHKLSTLAERLTPRCGWEDLILPDDQSRLLRELVQQVRYRSVVYDEWGFGQKRVRGRGLNVLFHGPPGTGKTTAAEVIALELGQELYRIDLSQIVSKYIGETEKNLQRVFQEAEESCAILFFDEADAIFGKRTEVKDAHDRHANTEIAYLLQRMEAYDGITILATNLLGNLDEAFIRRMAFSILFPLPDEEQRMRIWEAMFPPSAPRGSDVDLSFLARQFSLSGGHIKNIVHTAAFFAAEQSAAIGMTHLLRAVRREMDKMGRMVRREDFGSYGPF</sequence>
<dbReference type="Proteomes" id="UP000609346">
    <property type="component" value="Unassembled WGS sequence"/>
</dbReference>
<dbReference type="SMART" id="SM00382">
    <property type="entry name" value="AAA"/>
    <property type="match status" value="2"/>
</dbReference>
<comment type="similarity">
    <text evidence="1">Belongs to the AAA ATPase family.</text>
</comment>
<reference evidence="6 7" key="1">
    <citation type="submission" date="2020-09" db="EMBL/GenBank/DDBJ databases">
        <title>Paenibacillus sp. strain PR3 16S rRNA gene Genome sequencing and assembly.</title>
        <authorList>
            <person name="Kim J."/>
        </authorList>
    </citation>
    <scope>NUCLEOTIDE SEQUENCE [LARGE SCALE GENOMIC DNA]</scope>
    <source>
        <strain evidence="6 7">PR3</strain>
    </source>
</reference>
<comment type="caution">
    <text evidence="6">The sequence shown here is derived from an EMBL/GenBank/DDBJ whole genome shotgun (WGS) entry which is preliminary data.</text>
</comment>
<protein>
    <submittedName>
        <fullName evidence="6">ATP-binding protein</fullName>
    </submittedName>
</protein>
<dbReference type="Pfam" id="PF22977">
    <property type="entry name" value="WHD"/>
    <property type="match status" value="1"/>
</dbReference>
<feature type="domain" description="AAA+ ATPase" evidence="5">
    <location>
        <begin position="356"/>
        <end position="482"/>
    </location>
</feature>
<dbReference type="GO" id="GO:0005524">
    <property type="term" value="F:ATP binding"/>
    <property type="evidence" value="ECO:0007669"/>
    <property type="project" value="UniProtKB-KW"/>
</dbReference>
<evidence type="ECO:0000256" key="1">
    <source>
        <dbReference type="ARBA" id="ARBA00006914"/>
    </source>
</evidence>
<keyword evidence="7" id="KW-1185">Reference proteome</keyword>
<evidence type="ECO:0000313" key="6">
    <source>
        <dbReference type="EMBL" id="MBD3922441.1"/>
    </source>
</evidence>
<keyword evidence="2" id="KW-0547">Nucleotide-binding</keyword>